<dbReference type="NCBIfam" id="TIGR01575">
    <property type="entry name" value="rimI"/>
    <property type="match status" value="1"/>
</dbReference>
<evidence type="ECO:0000256" key="3">
    <source>
        <dbReference type="ARBA" id="ARBA00022679"/>
    </source>
</evidence>
<dbReference type="GO" id="GO:0005737">
    <property type="term" value="C:cytoplasm"/>
    <property type="evidence" value="ECO:0007669"/>
    <property type="project" value="UniProtKB-SubCell"/>
</dbReference>
<dbReference type="PANTHER" id="PTHR43420">
    <property type="entry name" value="ACETYLTRANSFERASE"/>
    <property type="match status" value="1"/>
</dbReference>
<dbReference type="PROSITE" id="PS51186">
    <property type="entry name" value="GNAT"/>
    <property type="match status" value="1"/>
</dbReference>
<evidence type="ECO:0000256" key="2">
    <source>
        <dbReference type="ARBA" id="ARBA00022490"/>
    </source>
</evidence>
<keyword evidence="3 7" id="KW-0808">Transferase</keyword>
<reference evidence="7 8" key="1">
    <citation type="submission" date="2016-12" db="EMBL/GenBank/DDBJ databases">
        <authorList>
            <person name="Song W.-J."/>
            <person name="Kurnit D.M."/>
        </authorList>
    </citation>
    <scope>NUCLEOTIDE SEQUENCE [LARGE SCALE GENOMIC DNA]</scope>
    <source>
        <strain evidence="7 8">DSM 18488</strain>
    </source>
</reference>
<dbReference type="SUPFAM" id="SSF55729">
    <property type="entry name" value="Acyl-CoA N-acyltransferases (Nat)"/>
    <property type="match status" value="1"/>
</dbReference>
<evidence type="ECO:0000256" key="4">
    <source>
        <dbReference type="ARBA" id="ARBA00023315"/>
    </source>
</evidence>
<dbReference type="Pfam" id="PF00583">
    <property type="entry name" value="Acetyltransf_1"/>
    <property type="match status" value="1"/>
</dbReference>
<dbReference type="RefSeq" id="WP_159441347.1">
    <property type="nucleotide sequence ID" value="NZ_FRFE01000030.1"/>
</dbReference>
<comment type="catalytic activity">
    <reaction evidence="5">
        <text>N-terminal L-alanyl-[ribosomal protein bS18] + acetyl-CoA = N-terminal N(alpha)-acetyl-L-alanyl-[ribosomal protein bS18] + CoA + H(+)</text>
        <dbReference type="Rhea" id="RHEA:43756"/>
        <dbReference type="Rhea" id="RHEA-COMP:10676"/>
        <dbReference type="Rhea" id="RHEA-COMP:10677"/>
        <dbReference type="ChEBI" id="CHEBI:15378"/>
        <dbReference type="ChEBI" id="CHEBI:57287"/>
        <dbReference type="ChEBI" id="CHEBI:57288"/>
        <dbReference type="ChEBI" id="CHEBI:64718"/>
        <dbReference type="ChEBI" id="CHEBI:83683"/>
        <dbReference type="EC" id="2.3.1.266"/>
    </reaction>
</comment>
<organism evidence="7 8">
    <name type="scientific">Desulfopila aestuarii DSM 18488</name>
    <dbReference type="NCBI Taxonomy" id="1121416"/>
    <lineage>
        <taxon>Bacteria</taxon>
        <taxon>Pseudomonadati</taxon>
        <taxon>Thermodesulfobacteriota</taxon>
        <taxon>Desulfobulbia</taxon>
        <taxon>Desulfobulbales</taxon>
        <taxon>Desulfocapsaceae</taxon>
        <taxon>Desulfopila</taxon>
    </lineage>
</organism>
<comment type="function">
    <text evidence="5">Acetylates the N-terminal alanine of ribosomal protein bS18.</text>
</comment>
<keyword evidence="4" id="KW-0012">Acyltransferase</keyword>
<protein>
    <recommendedName>
        <fullName evidence="5">[Ribosomal protein bS18]-alanine N-acetyltransferase</fullName>
        <ecNumber evidence="5">2.3.1.266</ecNumber>
    </recommendedName>
</protein>
<dbReference type="PANTHER" id="PTHR43420:SF12">
    <property type="entry name" value="N-ACETYLTRANSFERASE DOMAIN-CONTAINING PROTEIN"/>
    <property type="match status" value="1"/>
</dbReference>
<dbReference type="OrthoDB" id="5514932at2"/>
<evidence type="ECO:0000313" key="8">
    <source>
        <dbReference type="Proteomes" id="UP000184603"/>
    </source>
</evidence>
<feature type="domain" description="N-acetyltransferase" evidence="6">
    <location>
        <begin position="1"/>
        <end position="131"/>
    </location>
</feature>
<dbReference type="InterPro" id="IPR006464">
    <property type="entry name" value="AcTrfase_RimI/Ard1"/>
</dbReference>
<keyword evidence="2 5" id="KW-0963">Cytoplasm</keyword>
<dbReference type="EC" id="2.3.1.266" evidence="5"/>
<evidence type="ECO:0000259" key="6">
    <source>
        <dbReference type="PROSITE" id="PS51186"/>
    </source>
</evidence>
<proteinExistence type="inferred from homology"/>
<comment type="similarity">
    <text evidence="1 5">Belongs to the acetyltransferase family. RimI subfamily.</text>
</comment>
<dbReference type="InterPro" id="IPR000182">
    <property type="entry name" value="GNAT_dom"/>
</dbReference>
<dbReference type="AlphaFoldDB" id="A0A1M7YHD0"/>
<dbReference type="GO" id="GO:0005840">
    <property type="term" value="C:ribosome"/>
    <property type="evidence" value="ECO:0007669"/>
    <property type="project" value="UniProtKB-KW"/>
</dbReference>
<evidence type="ECO:0000313" key="7">
    <source>
        <dbReference type="EMBL" id="SHO51986.1"/>
    </source>
</evidence>
<dbReference type="Gene3D" id="3.40.630.30">
    <property type="match status" value="1"/>
</dbReference>
<comment type="subcellular location">
    <subcellularLocation>
        <location evidence="5">Cytoplasm</location>
    </subcellularLocation>
</comment>
<keyword evidence="7" id="KW-0689">Ribosomal protein</keyword>
<keyword evidence="8" id="KW-1185">Reference proteome</keyword>
<dbReference type="Proteomes" id="UP000184603">
    <property type="component" value="Unassembled WGS sequence"/>
</dbReference>
<keyword evidence="7" id="KW-0687">Ribonucleoprotein</keyword>
<gene>
    <name evidence="7" type="ORF">SAMN02745220_04320</name>
</gene>
<evidence type="ECO:0000256" key="1">
    <source>
        <dbReference type="ARBA" id="ARBA00005395"/>
    </source>
</evidence>
<sequence length="144" mass="15929">MEPVAEIEQESVSPWSPAQITEELSCSCSVTLVVENEEGIICAWCCARYLGEEAELLKIAVHRNIRRIGLGADLLSSLQQLLIQLGVVEIFLEVRSKNEPALGLYQKNGFKVVGKRPGYYSNPTDDALICQFHTSHGVIIGKEK</sequence>
<dbReference type="GO" id="GO:0008999">
    <property type="term" value="F:protein-N-terminal-alanine acetyltransferase activity"/>
    <property type="evidence" value="ECO:0007669"/>
    <property type="project" value="UniProtKB-EC"/>
</dbReference>
<dbReference type="EMBL" id="FRFE01000030">
    <property type="protein sequence ID" value="SHO51986.1"/>
    <property type="molecule type" value="Genomic_DNA"/>
</dbReference>
<dbReference type="InterPro" id="IPR050680">
    <property type="entry name" value="YpeA/RimI_acetyltransf"/>
</dbReference>
<dbReference type="STRING" id="1121416.SAMN02745220_04320"/>
<evidence type="ECO:0000256" key="5">
    <source>
        <dbReference type="RuleBase" id="RU363094"/>
    </source>
</evidence>
<accession>A0A1M7YHD0</accession>
<name>A0A1M7YHD0_9BACT</name>
<dbReference type="InterPro" id="IPR016181">
    <property type="entry name" value="Acyl_CoA_acyltransferase"/>
</dbReference>